<keyword evidence="2" id="KW-0472">Membrane</keyword>
<keyword evidence="2" id="KW-1133">Transmembrane helix</keyword>
<evidence type="ECO:0000313" key="3">
    <source>
        <dbReference type="EMBL" id="KAG0265693.1"/>
    </source>
</evidence>
<reference evidence="3" key="1">
    <citation type="journal article" date="2020" name="Fungal Divers.">
        <title>Resolving the Mortierellaceae phylogeny through synthesis of multi-gene phylogenetics and phylogenomics.</title>
        <authorList>
            <person name="Vandepol N."/>
            <person name="Liber J."/>
            <person name="Desiro A."/>
            <person name="Na H."/>
            <person name="Kennedy M."/>
            <person name="Barry K."/>
            <person name="Grigoriev I.V."/>
            <person name="Miller A.N."/>
            <person name="O'Donnell K."/>
            <person name="Stajich J.E."/>
            <person name="Bonito G."/>
        </authorList>
    </citation>
    <scope>NUCLEOTIDE SEQUENCE</scope>
    <source>
        <strain evidence="3">BC1065</strain>
    </source>
</reference>
<comment type="caution">
    <text evidence="3">The sequence shown here is derived from an EMBL/GenBank/DDBJ whole genome shotgun (WGS) entry which is preliminary data.</text>
</comment>
<keyword evidence="4" id="KW-1185">Reference proteome</keyword>
<feature type="compositionally biased region" description="Basic residues" evidence="1">
    <location>
        <begin position="154"/>
        <end position="164"/>
    </location>
</feature>
<name>A0A9P6QGD7_9FUNG</name>
<dbReference type="Proteomes" id="UP000807716">
    <property type="component" value="Unassembled WGS sequence"/>
</dbReference>
<proteinExistence type="predicted"/>
<accession>A0A9P6QGD7</accession>
<feature type="compositionally biased region" description="Basic and acidic residues" evidence="1">
    <location>
        <begin position="176"/>
        <end position="186"/>
    </location>
</feature>
<dbReference type="AlphaFoldDB" id="A0A9P6QGD7"/>
<evidence type="ECO:0008006" key="5">
    <source>
        <dbReference type="Google" id="ProtNLM"/>
    </source>
</evidence>
<sequence length="246" mass="27097">MRHLTLLQRQRITLSLFFAVAMGAVVTVAAPAFVPWQVVDEKREQALEQQRRQGIDFHVVPNPRRRGGGTLSSDHQQDGSKQRPASQSSSPSPNSSPLPLSTFTGALFQQNRIPLASPSDVELAWKQIESEHGSASEGYIRTTDPAPQDGEGVKKKRRRRRRKKVNEGWQELTGRTAREEKAKAEAEAEAAAAAATGRSDFLPATSLAGHDMEENGTSARERKLGENGGQEIEWSNKAWQHSEPVS</sequence>
<dbReference type="OrthoDB" id="2284165at2759"/>
<feature type="compositionally biased region" description="Polar residues" evidence="1">
    <location>
        <begin position="237"/>
        <end position="246"/>
    </location>
</feature>
<feature type="region of interest" description="Disordered" evidence="1">
    <location>
        <begin position="131"/>
        <end position="246"/>
    </location>
</feature>
<feature type="compositionally biased region" description="Low complexity" evidence="1">
    <location>
        <begin position="84"/>
        <end position="101"/>
    </location>
</feature>
<keyword evidence="2" id="KW-0812">Transmembrane</keyword>
<evidence type="ECO:0000313" key="4">
    <source>
        <dbReference type="Proteomes" id="UP000807716"/>
    </source>
</evidence>
<gene>
    <name evidence="3" type="ORF">DFQ27_000480</name>
</gene>
<evidence type="ECO:0000256" key="1">
    <source>
        <dbReference type="SAM" id="MobiDB-lite"/>
    </source>
</evidence>
<organism evidence="3 4">
    <name type="scientific">Actinomortierella ambigua</name>
    <dbReference type="NCBI Taxonomy" id="1343610"/>
    <lineage>
        <taxon>Eukaryota</taxon>
        <taxon>Fungi</taxon>
        <taxon>Fungi incertae sedis</taxon>
        <taxon>Mucoromycota</taxon>
        <taxon>Mortierellomycotina</taxon>
        <taxon>Mortierellomycetes</taxon>
        <taxon>Mortierellales</taxon>
        <taxon>Mortierellaceae</taxon>
        <taxon>Actinomortierella</taxon>
    </lineage>
</organism>
<dbReference type="EMBL" id="JAAAJB010000111">
    <property type="protein sequence ID" value="KAG0265693.1"/>
    <property type="molecule type" value="Genomic_DNA"/>
</dbReference>
<feature type="region of interest" description="Disordered" evidence="1">
    <location>
        <begin position="49"/>
        <end position="102"/>
    </location>
</feature>
<evidence type="ECO:0000256" key="2">
    <source>
        <dbReference type="SAM" id="Phobius"/>
    </source>
</evidence>
<protein>
    <recommendedName>
        <fullName evidence="5">Transmembrane protein</fullName>
    </recommendedName>
</protein>
<feature type="transmembrane region" description="Helical" evidence="2">
    <location>
        <begin position="12"/>
        <end position="34"/>
    </location>
</feature>